<keyword evidence="1" id="KW-1133">Transmembrane helix</keyword>
<accession>A0A9P6C2I0</accession>
<organism evidence="2 3">
    <name type="scientific">Macrolepiota fuliginosa MF-IS2</name>
    <dbReference type="NCBI Taxonomy" id="1400762"/>
    <lineage>
        <taxon>Eukaryota</taxon>
        <taxon>Fungi</taxon>
        <taxon>Dikarya</taxon>
        <taxon>Basidiomycota</taxon>
        <taxon>Agaricomycotina</taxon>
        <taxon>Agaricomycetes</taxon>
        <taxon>Agaricomycetidae</taxon>
        <taxon>Agaricales</taxon>
        <taxon>Agaricineae</taxon>
        <taxon>Agaricaceae</taxon>
        <taxon>Macrolepiota</taxon>
    </lineage>
</organism>
<feature type="transmembrane region" description="Helical" evidence="1">
    <location>
        <begin position="21"/>
        <end position="41"/>
    </location>
</feature>
<keyword evidence="3" id="KW-1185">Reference proteome</keyword>
<dbReference type="Proteomes" id="UP000807342">
    <property type="component" value="Unassembled WGS sequence"/>
</dbReference>
<evidence type="ECO:0000313" key="2">
    <source>
        <dbReference type="EMBL" id="KAF9446695.1"/>
    </source>
</evidence>
<name>A0A9P6C2I0_9AGAR</name>
<protein>
    <submittedName>
        <fullName evidence="2">Uncharacterized protein</fullName>
    </submittedName>
</protein>
<dbReference type="AlphaFoldDB" id="A0A9P6C2I0"/>
<proteinExistence type="predicted"/>
<gene>
    <name evidence="2" type="ORF">P691DRAFT_803592</name>
</gene>
<evidence type="ECO:0000313" key="3">
    <source>
        <dbReference type="Proteomes" id="UP000807342"/>
    </source>
</evidence>
<keyword evidence="1" id="KW-0472">Membrane</keyword>
<dbReference type="EMBL" id="MU151233">
    <property type="protein sequence ID" value="KAF9446695.1"/>
    <property type="molecule type" value="Genomic_DNA"/>
</dbReference>
<sequence>MSDTSAGWKLEGNLNFLDRSTIVLLLHTWCLLFVPAVMSAIDPEDWSGHGLQHDLPDYPYQVHRQINMSP</sequence>
<keyword evidence="1" id="KW-0812">Transmembrane</keyword>
<reference evidence="2" key="1">
    <citation type="submission" date="2020-11" db="EMBL/GenBank/DDBJ databases">
        <authorList>
            <consortium name="DOE Joint Genome Institute"/>
            <person name="Ahrendt S."/>
            <person name="Riley R."/>
            <person name="Andreopoulos W."/>
            <person name="Labutti K."/>
            <person name="Pangilinan J."/>
            <person name="Ruiz-Duenas F.J."/>
            <person name="Barrasa J.M."/>
            <person name="Sanchez-Garcia M."/>
            <person name="Camarero S."/>
            <person name="Miyauchi S."/>
            <person name="Serrano A."/>
            <person name="Linde D."/>
            <person name="Babiker R."/>
            <person name="Drula E."/>
            <person name="Ayuso-Fernandez I."/>
            <person name="Pacheco R."/>
            <person name="Padilla G."/>
            <person name="Ferreira P."/>
            <person name="Barriuso J."/>
            <person name="Kellner H."/>
            <person name="Castanera R."/>
            <person name="Alfaro M."/>
            <person name="Ramirez L."/>
            <person name="Pisabarro A.G."/>
            <person name="Kuo A."/>
            <person name="Tritt A."/>
            <person name="Lipzen A."/>
            <person name="He G."/>
            <person name="Yan M."/>
            <person name="Ng V."/>
            <person name="Cullen D."/>
            <person name="Martin F."/>
            <person name="Rosso M.-N."/>
            <person name="Henrissat B."/>
            <person name="Hibbett D."/>
            <person name="Martinez A.T."/>
            <person name="Grigoriev I.V."/>
        </authorList>
    </citation>
    <scope>NUCLEOTIDE SEQUENCE</scope>
    <source>
        <strain evidence="2">MF-IS2</strain>
    </source>
</reference>
<evidence type="ECO:0000256" key="1">
    <source>
        <dbReference type="SAM" id="Phobius"/>
    </source>
</evidence>
<comment type="caution">
    <text evidence="2">The sequence shown here is derived from an EMBL/GenBank/DDBJ whole genome shotgun (WGS) entry which is preliminary data.</text>
</comment>